<proteinExistence type="predicted"/>
<keyword evidence="3" id="KW-1185">Reference proteome</keyword>
<feature type="domain" description="DUF2061" evidence="1">
    <location>
        <begin position="5"/>
        <end position="55"/>
    </location>
</feature>
<name>A0ABT5HYL1_9CAUL</name>
<sequence length="67" mass="7589">MRLLFKTLTYGVLHIGVATGVAYVLTGNLAVSLGIGLLEPIIQTLVFPLHEYLWERKSGKIQWFHKH</sequence>
<dbReference type="EMBL" id="JAQQKX010000017">
    <property type="protein sequence ID" value="MDC7684920.1"/>
    <property type="molecule type" value="Genomic_DNA"/>
</dbReference>
<gene>
    <name evidence="2" type="ORF">PQU92_16675</name>
</gene>
<comment type="caution">
    <text evidence="2">The sequence shown here is derived from an EMBL/GenBank/DDBJ whole genome shotgun (WGS) entry which is preliminary data.</text>
</comment>
<dbReference type="Proteomes" id="UP001214854">
    <property type="component" value="Unassembled WGS sequence"/>
</dbReference>
<protein>
    <submittedName>
        <fullName evidence="2">DUF2061 domain-containing protein</fullName>
    </submittedName>
</protein>
<dbReference type="InterPro" id="IPR018638">
    <property type="entry name" value="DUF2061_membrane"/>
</dbReference>
<reference evidence="2 3" key="1">
    <citation type="submission" date="2023-01" db="EMBL/GenBank/DDBJ databases">
        <title>Novel species of the genus Asticcacaulis isolated from rivers.</title>
        <authorList>
            <person name="Lu H."/>
        </authorList>
    </citation>
    <scope>NUCLEOTIDE SEQUENCE [LARGE SCALE GENOMIC DNA]</scope>
    <source>
        <strain evidence="2 3">BYS171W</strain>
    </source>
</reference>
<evidence type="ECO:0000259" key="1">
    <source>
        <dbReference type="Pfam" id="PF09834"/>
    </source>
</evidence>
<accession>A0ABT5HYL1</accession>
<organism evidence="2 3">
    <name type="scientific">Asticcacaulis aquaticus</name>
    <dbReference type="NCBI Taxonomy" id="2984212"/>
    <lineage>
        <taxon>Bacteria</taxon>
        <taxon>Pseudomonadati</taxon>
        <taxon>Pseudomonadota</taxon>
        <taxon>Alphaproteobacteria</taxon>
        <taxon>Caulobacterales</taxon>
        <taxon>Caulobacteraceae</taxon>
        <taxon>Asticcacaulis</taxon>
    </lineage>
</organism>
<evidence type="ECO:0000313" key="3">
    <source>
        <dbReference type="Proteomes" id="UP001214854"/>
    </source>
</evidence>
<evidence type="ECO:0000313" key="2">
    <source>
        <dbReference type="EMBL" id="MDC7684920.1"/>
    </source>
</evidence>
<dbReference type="Pfam" id="PF09834">
    <property type="entry name" value="DUF2061"/>
    <property type="match status" value="1"/>
</dbReference>
<dbReference type="RefSeq" id="WP_272749402.1">
    <property type="nucleotide sequence ID" value="NZ_JAQQKX010000017.1"/>
</dbReference>